<accession>A0A1P8JR81</accession>
<evidence type="ECO:0000313" key="8">
    <source>
        <dbReference type="EMBL" id="APW36263.1"/>
    </source>
</evidence>
<dbReference type="SUPFAM" id="SSF52096">
    <property type="entry name" value="ClpP/crotonase"/>
    <property type="match status" value="1"/>
</dbReference>
<evidence type="ECO:0000256" key="5">
    <source>
        <dbReference type="ARBA" id="ARBA00022970"/>
    </source>
</evidence>
<dbReference type="SUPFAM" id="SSF53822">
    <property type="entry name" value="Periplasmic binding protein-like I"/>
    <property type="match status" value="1"/>
</dbReference>
<dbReference type="GO" id="GO:0003824">
    <property type="term" value="F:catalytic activity"/>
    <property type="evidence" value="ECO:0007669"/>
    <property type="project" value="UniProtKB-ARBA"/>
</dbReference>
<gene>
    <name evidence="8" type="ORF">RD110_02755</name>
</gene>
<feature type="domain" description="Leucine-binding protein" evidence="7">
    <location>
        <begin position="27"/>
        <end position="366"/>
    </location>
</feature>
<keyword evidence="9" id="KW-1185">Reference proteome</keyword>
<evidence type="ECO:0000256" key="1">
    <source>
        <dbReference type="ARBA" id="ARBA00005254"/>
    </source>
</evidence>
<dbReference type="InterPro" id="IPR001753">
    <property type="entry name" value="Enoyl-CoA_hydra/iso"/>
</dbReference>
<evidence type="ECO:0000256" key="2">
    <source>
        <dbReference type="ARBA" id="ARBA00010062"/>
    </source>
</evidence>
<dbReference type="AlphaFoldDB" id="A0A1P8JR81"/>
<dbReference type="OrthoDB" id="9774843at2"/>
<dbReference type="InterPro" id="IPR028081">
    <property type="entry name" value="Leu-bd"/>
</dbReference>
<dbReference type="CDD" id="cd06558">
    <property type="entry name" value="crotonase-like"/>
    <property type="match status" value="1"/>
</dbReference>
<dbReference type="Gene3D" id="3.90.226.10">
    <property type="entry name" value="2-enoyl-CoA Hydratase, Chain A, domain 1"/>
    <property type="match status" value="1"/>
</dbReference>
<dbReference type="PANTHER" id="PTHR30483">
    <property type="entry name" value="LEUCINE-SPECIFIC-BINDING PROTEIN"/>
    <property type="match status" value="1"/>
</dbReference>
<evidence type="ECO:0000259" key="7">
    <source>
        <dbReference type="Pfam" id="PF13458"/>
    </source>
</evidence>
<feature type="signal peptide" evidence="6">
    <location>
        <begin position="1"/>
        <end position="23"/>
    </location>
</feature>
<dbReference type="Gene3D" id="1.10.12.10">
    <property type="entry name" value="Lyase 2-enoyl-coa Hydratase, Chain A, domain 2"/>
    <property type="match status" value="1"/>
</dbReference>
<evidence type="ECO:0000256" key="6">
    <source>
        <dbReference type="SAM" id="SignalP"/>
    </source>
</evidence>
<dbReference type="KEGG" id="rhy:RD110_02755"/>
<dbReference type="InterPro" id="IPR028082">
    <property type="entry name" value="Peripla_BP_I"/>
</dbReference>
<evidence type="ECO:0000256" key="3">
    <source>
        <dbReference type="ARBA" id="ARBA00022448"/>
    </source>
</evidence>
<dbReference type="InterPro" id="IPR000709">
    <property type="entry name" value="Leu_Ile_Val-bd"/>
</dbReference>
<dbReference type="RefSeq" id="WP_076196470.1">
    <property type="nucleotide sequence ID" value="NZ_CP019236.1"/>
</dbReference>
<dbReference type="Gene3D" id="3.40.50.2300">
    <property type="match status" value="2"/>
</dbReference>
<keyword evidence="3" id="KW-0813">Transport</keyword>
<dbReference type="InterPro" id="IPR014748">
    <property type="entry name" value="Enoyl-CoA_hydra_C"/>
</dbReference>
<dbReference type="GO" id="GO:0006865">
    <property type="term" value="P:amino acid transport"/>
    <property type="evidence" value="ECO:0007669"/>
    <property type="project" value="UniProtKB-KW"/>
</dbReference>
<dbReference type="EMBL" id="CP019236">
    <property type="protein sequence ID" value="APW36263.1"/>
    <property type="molecule type" value="Genomic_DNA"/>
</dbReference>
<evidence type="ECO:0000256" key="4">
    <source>
        <dbReference type="ARBA" id="ARBA00022729"/>
    </source>
</evidence>
<protein>
    <recommendedName>
        <fullName evidence="7">Leucine-binding protein domain-containing protein</fullName>
    </recommendedName>
</protein>
<evidence type="ECO:0000313" key="9">
    <source>
        <dbReference type="Proteomes" id="UP000186609"/>
    </source>
</evidence>
<keyword evidence="5" id="KW-0029">Amino-acid transport</keyword>
<dbReference type="STRING" id="1842727.RD110_02755"/>
<dbReference type="Proteomes" id="UP000186609">
    <property type="component" value="Chromosome"/>
</dbReference>
<dbReference type="PRINTS" id="PR00337">
    <property type="entry name" value="LEUILEVALBP"/>
</dbReference>
<sequence>MKKTFYKLALAAALSGASLLSLAQSVPVTGIVELSGPGATAGTNFDNGVKLAVKAINAAGGMAGRKVEYTSLDTQTQPGVAKALAKRAIDQGAQVVLGPVFSGSILVSMSETRQAEVLNIVGGEAASITQQGHPYVFRASFTQAAAMPKVATYLQRSVKAKSVSVIYVNNDFGKGGRDAIVKALEANGIKVAADISTDSGQVDFSAAVLKAKQADADALFVYTNEEESARLLRELRKQGYTKPIVGESTLTNEKVIELAGEAANGIVGHVGLTADAPNPTVQAFTKAYVAEYKSRPDHNAMKGYIGMWSAKAAADKAGKIDSKAMADALHNHSFTAKEFPGLLFDVSYDGKGDLDRESFFVKVVNGKSEVIETLKPARGEVRPVAVASTEYVHVEREGGLLVITLNRPEVMNALHLPAHTELSRIFDDYAADPALRVAIITGAGERAFCVGTDLKSLAVTGNYDYPRGGFAGITKRFDLWKPVIAAVNGMCLGGGVEILAACDLAVASQQAQFGLPEPLVGLAALGGGALQRIARQMSMKDAMYLALTGKRIDATEARRIGLVNEVVPQGEVLARARALAQDILACAPLALQATKQAMMMSFNEADLQRAMTMTYPAEAVMLASQDAIEGPLAFAQKRKPNWTGK</sequence>
<dbReference type="Pfam" id="PF00378">
    <property type="entry name" value="ECH_1"/>
    <property type="match status" value="1"/>
</dbReference>
<name>A0A1P8JR81_9BURK</name>
<dbReference type="PANTHER" id="PTHR30483:SF6">
    <property type="entry name" value="PERIPLASMIC BINDING PROTEIN OF ABC TRANSPORTER FOR NATURAL AMINO ACIDS"/>
    <property type="match status" value="1"/>
</dbReference>
<proteinExistence type="inferred from homology"/>
<comment type="similarity">
    <text evidence="2">Belongs to the leucine-binding protein family.</text>
</comment>
<keyword evidence="4 6" id="KW-0732">Signal</keyword>
<dbReference type="InterPro" id="IPR029045">
    <property type="entry name" value="ClpP/crotonase-like_dom_sf"/>
</dbReference>
<feature type="chain" id="PRO_5013201847" description="Leucine-binding protein domain-containing protein" evidence="6">
    <location>
        <begin position="24"/>
        <end position="645"/>
    </location>
</feature>
<organism evidence="8 9">
    <name type="scientific">Rhodoferax koreensis</name>
    <dbReference type="NCBI Taxonomy" id="1842727"/>
    <lineage>
        <taxon>Bacteria</taxon>
        <taxon>Pseudomonadati</taxon>
        <taxon>Pseudomonadota</taxon>
        <taxon>Betaproteobacteria</taxon>
        <taxon>Burkholderiales</taxon>
        <taxon>Comamonadaceae</taxon>
        <taxon>Rhodoferax</taxon>
    </lineage>
</organism>
<reference evidence="8 9" key="1">
    <citation type="submission" date="2017-01" db="EMBL/GenBank/DDBJ databases">
        <authorList>
            <person name="Mah S.A."/>
            <person name="Swanson W.J."/>
            <person name="Moy G.W."/>
            <person name="Vacquier V.D."/>
        </authorList>
    </citation>
    <scope>NUCLEOTIDE SEQUENCE [LARGE SCALE GENOMIC DNA]</scope>
    <source>
        <strain evidence="8 9">DCY110</strain>
    </source>
</reference>
<dbReference type="Pfam" id="PF13458">
    <property type="entry name" value="Peripla_BP_6"/>
    <property type="match status" value="1"/>
</dbReference>
<comment type="similarity">
    <text evidence="1">Belongs to the enoyl-CoA hydratase/isomerase family.</text>
</comment>
<dbReference type="CDD" id="cd06268">
    <property type="entry name" value="PBP1_ABC_transporter_LIVBP-like"/>
    <property type="match status" value="1"/>
</dbReference>
<dbReference type="InterPro" id="IPR051010">
    <property type="entry name" value="BCAA_transport"/>
</dbReference>